<evidence type="ECO:0000313" key="11">
    <source>
        <dbReference type="Proteomes" id="UP000767291"/>
    </source>
</evidence>
<evidence type="ECO:0000256" key="4">
    <source>
        <dbReference type="ARBA" id="ARBA00023002"/>
    </source>
</evidence>
<dbReference type="InterPro" id="IPR005982">
    <property type="entry name" value="Thioredox_Rdtase"/>
</dbReference>
<evidence type="ECO:0000256" key="1">
    <source>
        <dbReference type="ARBA" id="ARBA00009333"/>
    </source>
</evidence>
<keyword evidence="2 7" id="KW-0285">Flavoprotein</keyword>
<evidence type="ECO:0000256" key="7">
    <source>
        <dbReference type="RuleBase" id="RU003880"/>
    </source>
</evidence>
<dbReference type="Gene3D" id="3.50.50.60">
    <property type="entry name" value="FAD/NAD(P)-binding domain"/>
    <property type="match status" value="2"/>
</dbReference>
<comment type="cofactor">
    <cofactor evidence="8">
        <name>FAD</name>
        <dbReference type="ChEBI" id="CHEBI:57692"/>
    </cofactor>
    <text evidence="8">Binds 1 FAD per subunit.</text>
</comment>
<dbReference type="NCBIfam" id="TIGR01292">
    <property type="entry name" value="TRX_reduct"/>
    <property type="match status" value="1"/>
</dbReference>
<dbReference type="InterPro" id="IPR008255">
    <property type="entry name" value="Pyr_nucl-diS_OxRdtase_2_AS"/>
</dbReference>
<feature type="domain" description="FAD/NAD(P)-binding" evidence="9">
    <location>
        <begin position="2"/>
        <end position="288"/>
    </location>
</feature>
<evidence type="ECO:0000256" key="3">
    <source>
        <dbReference type="ARBA" id="ARBA00022827"/>
    </source>
</evidence>
<keyword evidence="4 7" id="KW-0560">Oxidoreductase</keyword>
<sequence length="303" mass="32601">MKDLIVIGAGPAGLTSALYAVRAGLTVAVFEKSVYGGQVTGTAEVENYPSIQKISGFEFANNIYNQSIAQGVEINFEGVEKIEDKGNYKVVKTASGEHETKTVIIANGVERRKLGCKGEKEFTGRGVTYCATCDGAFFKKQDVAIVGGGNTALEDALFLANNCSKVYLIHRRDSFRGDKILIDAVLKRENIEIIYESGVEEIAGDTNVKEVKIKNLKDESISTITVSGIFVAIGLEPKNQMFSNILELDKAGYIVADETCTTKIEGVYVAGDNRTKFLRQIITAAADGAIAAVQAANYVNTGK</sequence>
<dbReference type="GO" id="GO:0004791">
    <property type="term" value="F:thioredoxin-disulfide reductase (NADPH) activity"/>
    <property type="evidence" value="ECO:0007669"/>
    <property type="project" value="UniProtKB-EC"/>
</dbReference>
<evidence type="ECO:0000313" key="10">
    <source>
        <dbReference type="EMBL" id="MBP1853895.1"/>
    </source>
</evidence>
<keyword evidence="3 7" id="KW-0274">FAD</keyword>
<proteinExistence type="inferred from homology"/>
<evidence type="ECO:0000256" key="6">
    <source>
        <dbReference type="ARBA" id="ARBA00023284"/>
    </source>
</evidence>
<dbReference type="RefSeq" id="WP_209455511.1">
    <property type="nucleotide sequence ID" value="NZ_BAAACS010000017.1"/>
</dbReference>
<dbReference type="InterPro" id="IPR023753">
    <property type="entry name" value="FAD/NAD-binding_dom"/>
</dbReference>
<keyword evidence="11" id="KW-1185">Reference proteome</keyword>
<dbReference type="EC" id="1.8.1.9" evidence="7"/>
<dbReference type="PRINTS" id="PR00368">
    <property type="entry name" value="FADPNR"/>
</dbReference>
<dbReference type="InterPro" id="IPR050097">
    <property type="entry name" value="Ferredoxin-NADP_redctase_2"/>
</dbReference>
<dbReference type="PANTHER" id="PTHR48105">
    <property type="entry name" value="THIOREDOXIN REDUCTASE 1-RELATED-RELATED"/>
    <property type="match status" value="1"/>
</dbReference>
<dbReference type="EMBL" id="JAGGJX010000001">
    <property type="protein sequence ID" value="MBP1853895.1"/>
    <property type="molecule type" value="Genomic_DNA"/>
</dbReference>
<evidence type="ECO:0000256" key="2">
    <source>
        <dbReference type="ARBA" id="ARBA00022630"/>
    </source>
</evidence>
<reference evidence="10 11" key="1">
    <citation type="submission" date="2021-03" db="EMBL/GenBank/DDBJ databases">
        <title>Genomic Encyclopedia of Type Strains, Phase IV (KMG-IV): sequencing the most valuable type-strain genomes for metagenomic binning, comparative biology and taxonomic classification.</title>
        <authorList>
            <person name="Goeker M."/>
        </authorList>
    </citation>
    <scope>NUCLEOTIDE SEQUENCE [LARGE SCALE GENOMIC DNA]</scope>
    <source>
        <strain evidence="10 11">DSM 1289</strain>
    </source>
</reference>
<organism evidence="10 11">
    <name type="scientific">Metaclostridioides mangenotii</name>
    <dbReference type="NCBI Taxonomy" id="1540"/>
    <lineage>
        <taxon>Bacteria</taxon>
        <taxon>Bacillati</taxon>
        <taxon>Bacillota</taxon>
        <taxon>Clostridia</taxon>
        <taxon>Peptostreptococcales</taxon>
        <taxon>Peptostreptococcaceae</taxon>
        <taxon>Metaclostridioides</taxon>
    </lineage>
</organism>
<comment type="catalytic activity">
    <reaction evidence="7">
        <text>[thioredoxin]-dithiol + NADP(+) = [thioredoxin]-disulfide + NADPH + H(+)</text>
        <dbReference type="Rhea" id="RHEA:20345"/>
        <dbReference type="Rhea" id="RHEA-COMP:10698"/>
        <dbReference type="Rhea" id="RHEA-COMP:10700"/>
        <dbReference type="ChEBI" id="CHEBI:15378"/>
        <dbReference type="ChEBI" id="CHEBI:29950"/>
        <dbReference type="ChEBI" id="CHEBI:50058"/>
        <dbReference type="ChEBI" id="CHEBI:57783"/>
        <dbReference type="ChEBI" id="CHEBI:58349"/>
        <dbReference type="EC" id="1.8.1.9"/>
    </reaction>
</comment>
<name>A0ABS4E7G6_9FIRM</name>
<dbReference type="SUPFAM" id="SSF51905">
    <property type="entry name" value="FAD/NAD(P)-binding domain"/>
    <property type="match status" value="1"/>
</dbReference>
<dbReference type="PRINTS" id="PR00469">
    <property type="entry name" value="PNDRDTASEII"/>
</dbReference>
<dbReference type="Pfam" id="PF07992">
    <property type="entry name" value="Pyr_redox_2"/>
    <property type="match status" value="1"/>
</dbReference>
<keyword evidence="8" id="KW-0521">NADP</keyword>
<gene>
    <name evidence="10" type="ORF">J2Z43_000285</name>
</gene>
<comment type="caution">
    <text evidence="10">The sequence shown here is derived from an EMBL/GenBank/DDBJ whole genome shotgun (WGS) entry which is preliminary data.</text>
</comment>
<comment type="subunit">
    <text evidence="7">Homodimer.</text>
</comment>
<evidence type="ECO:0000259" key="9">
    <source>
        <dbReference type="Pfam" id="PF07992"/>
    </source>
</evidence>
<keyword evidence="6 7" id="KW-0676">Redox-active center</keyword>
<dbReference type="Proteomes" id="UP000767291">
    <property type="component" value="Unassembled WGS sequence"/>
</dbReference>
<dbReference type="PROSITE" id="PS00573">
    <property type="entry name" value="PYRIDINE_REDOX_2"/>
    <property type="match status" value="1"/>
</dbReference>
<protein>
    <recommendedName>
        <fullName evidence="7">Thioredoxin reductase</fullName>
        <ecNumber evidence="7">1.8.1.9</ecNumber>
    </recommendedName>
</protein>
<evidence type="ECO:0000256" key="8">
    <source>
        <dbReference type="RuleBase" id="RU003881"/>
    </source>
</evidence>
<accession>A0ABS4E7G6</accession>
<comment type="similarity">
    <text evidence="1 7">Belongs to the class-II pyridine nucleotide-disulfide oxidoreductase family.</text>
</comment>
<dbReference type="InterPro" id="IPR036188">
    <property type="entry name" value="FAD/NAD-bd_sf"/>
</dbReference>
<keyword evidence="5" id="KW-1015">Disulfide bond</keyword>
<evidence type="ECO:0000256" key="5">
    <source>
        <dbReference type="ARBA" id="ARBA00023157"/>
    </source>
</evidence>